<evidence type="ECO:0000256" key="2">
    <source>
        <dbReference type="ARBA" id="ARBA00001946"/>
    </source>
</evidence>
<dbReference type="CDD" id="cd00641">
    <property type="entry name" value="GTP_cyclohydro2"/>
    <property type="match status" value="1"/>
</dbReference>
<evidence type="ECO:0000256" key="11">
    <source>
        <dbReference type="ARBA" id="ARBA00022833"/>
    </source>
</evidence>
<comment type="similarity">
    <text evidence="6">In the N-terminal section; belongs to the DHBP synthase family.</text>
</comment>
<evidence type="ECO:0000256" key="16">
    <source>
        <dbReference type="ARBA" id="ARBA00049295"/>
    </source>
</evidence>
<dbReference type="PANTHER" id="PTHR21327:SF18">
    <property type="entry name" value="3,4-DIHYDROXY-2-BUTANONE 4-PHOSPHATE SYNTHASE"/>
    <property type="match status" value="1"/>
</dbReference>
<comment type="cofactor">
    <cofactor evidence="2">
        <name>Mg(2+)</name>
        <dbReference type="ChEBI" id="CHEBI:18420"/>
    </cofactor>
</comment>
<dbReference type="UniPathway" id="UPA00275">
    <property type="reaction ID" value="UER00400"/>
</dbReference>
<evidence type="ECO:0000256" key="13">
    <source>
        <dbReference type="ARBA" id="ARBA00023134"/>
    </source>
</evidence>
<keyword evidence="13" id="KW-0342">GTP-binding</keyword>
<dbReference type="HAMAP" id="MF_00180">
    <property type="entry name" value="RibB"/>
    <property type="match status" value="1"/>
</dbReference>
<keyword evidence="19" id="KW-1185">Reference proteome</keyword>
<reference evidence="18 19" key="1">
    <citation type="journal article" date="2018" name="Genome Biol. Evol.">
        <title>Multiple Roots of Fruiting Body Formation in Amoebozoa.</title>
        <authorList>
            <person name="Hillmann F."/>
            <person name="Forbes G."/>
            <person name="Novohradska S."/>
            <person name="Ferling I."/>
            <person name="Riege K."/>
            <person name="Groth M."/>
            <person name="Westermann M."/>
            <person name="Marz M."/>
            <person name="Spaller T."/>
            <person name="Winckler T."/>
            <person name="Schaap P."/>
            <person name="Glockner G."/>
        </authorList>
    </citation>
    <scope>NUCLEOTIDE SEQUENCE [LARGE SCALE GENOMIC DNA]</scope>
    <source>
        <strain evidence="18 19">Jena</strain>
    </source>
</reference>
<evidence type="ECO:0000256" key="6">
    <source>
        <dbReference type="ARBA" id="ARBA00005520"/>
    </source>
</evidence>
<dbReference type="GO" id="GO:0009231">
    <property type="term" value="P:riboflavin biosynthetic process"/>
    <property type="evidence" value="ECO:0007669"/>
    <property type="project" value="UniProtKB-UniPathway"/>
</dbReference>
<proteinExistence type="inferred from homology"/>
<keyword evidence="8" id="KW-0479">Metal-binding</keyword>
<keyword evidence="15" id="KW-0456">Lyase</keyword>
<keyword evidence="9" id="KW-0547">Nucleotide-binding</keyword>
<dbReference type="NCBIfam" id="TIGR00506">
    <property type="entry name" value="ribB"/>
    <property type="match status" value="1"/>
</dbReference>
<evidence type="ECO:0000256" key="4">
    <source>
        <dbReference type="ARBA" id="ARBA00004853"/>
    </source>
</evidence>
<dbReference type="InterPro" id="IPR017945">
    <property type="entry name" value="DHBP_synth_RibB-like_a/b_dom"/>
</dbReference>
<dbReference type="PANTHER" id="PTHR21327">
    <property type="entry name" value="GTP CYCLOHYDROLASE II-RELATED"/>
    <property type="match status" value="1"/>
</dbReference>
<dbReference type="OrthoDB" id="60371at2759"/>
<dbReference type="SUPFAM" id="SSF55821">
    <property type="entry name" value="YrdC/RibB"/>
    <property type="match status" value="1"/>
</dbReference>
<dbReference type="InterPro" id="IPR032677">
    <property type="entry name" value="GTP_cyclohydro_II"/>
</dbReference>
<dbReference type="GO" id="GO:0005829">
    <property type="term" value="C:cytosol"/>
    <property type="evidence" value="ECO:0007669"/>
    <property type="project" value="TreeGrafter"/>
</dbReference>
<keyword evidence="12" id="KW-0460">Magnesium</keyword>
<gene>
    <name evidence="18" type="ORF">PROFUN_02482</name>
</gene>
<evidence type="ECO:0000256" key="8">
    <source>
        <dbReference type="ARBA" id="ARBA00022723"/>
    </source>
</evidence>
<organism evidence="18 19">
    <name type="scientific">Planoprotostelium fungivorum</name>
    <dbReference type="NCBI Taxonomy" id="1890364"/>
    <lineage>
        <taxon>Eukaryota</taxon>
        <taxon>Amoebozoa</taxon>
        <taxon>Evosea</taxon>
        <taxon>Variosea</taxon>
        <taxon>Cavosteliida</taxon>
        <taxon>Cavosteliaceae</taxon>
        <taxon>Planoprotostelium</taxon>
    </lineage>
</organism>
<dbReference type="PIRSF" id="PIRSF001259">
    <property type="entry name" value="RibA"/>
    <property type="match status" value="1"/>
</dbReference>
<keyword evidence="14" id="KW-0464">Manganese</keyword>
<dbReference type="InterPro" id="IPR036144">
    <property type="entry name" value="RibA-like_sf"/>
</dbReference>
<dbReference type="InParanoid" id="A0A2P6MP39"/>
<dbReference type="STRING" id="1890364.A0A2P6MP39"/>
<evidence type="ECO:0000256" key="9">
    <source>
        <dbReference type="ARBA" id="ARBA00022741"/>
    </source>
</evidence>
<dbReference type="EMBL" id="MDYQ01000599">
    <property type="protein sequence ID" value="PRP73473.1"/>
    <property type="molecule type" value="Genomic_DNA"/>
</dbReference>
<dbReference type="Gene3D" id="3.40.50.10990">
    <property type="entry name" value="GTP cyclohydrolase II"/>
    <property type="match status" value="1"/>
</dbReference>
<dbReference type="Proteomes" id="UP000241769">
    <property type="component" value="Unassembled WGS sequence"/>
</dbReference>
<evidence type="ECO:0000256" key="5">
    <source>
        <dbReference type="ARBA" id="ARBA00004904"/>
    </source>
</evidence>
<accession>A0A2P6MP39</accession>
<evidence type="ECO:0000256" key="1">
    <source>
        <dbReference type="ARBA" id="ARBA00001936"/>
    </source>
</evidence>
<dbReference type="GO" id="GO:0005525">
    <property type="term" value="F:GTP binding"/>
    <property type="evidence" value="ECO:0007669"/>
    <property type="project" value="UniProtKB-KW"/>
</dbReference>
<evidence type="ECO:0000256" key="14">
    <source>
        <dbReference type="ARBA" id="ARBA00023211"/>
    </source>
</evidence>
<comment type="pathway">
    <text evidence="5">Cofactor biosynthesis; riboflavin biosynthesis; 2-hydroxy-3-oxobutyl phosphate from D-ribulose 5-phosphate: step 1/1.</text>
</comment>
<dbReference type="NCBIfam" id="NF001591">
    <property type="entry name" value="PRK00393.1"/>
    <property type="match status" value="1"/>
</dbReference>
<evidence type="ECO:0000313" key="19">
    <source>
        <dbReference type="Proteomes" id="UP000241769"/>
    </source>
</evidence>
<evidence type="ECO:0000256" key="3">
    <source>
        <dbReference type="ARBA" id="ARBA00001947"/>
    </source>
</evidence>
<evidence type="ECO:0000256" key="12">
    <source>
        <dbReference type="ARBA" id="ARBA00022842"/>
    </source>
</evidence>
<evidence type="ECO:0000259" key="17">
    <source>
        <dbReference type="Pfam" id="PF00925"/>
    </source>
</evidence>
<dbReference type="Pfam" id="PF00926">
    <property type="entry name" value="DHBP_synthase"/>
    <property type="match status" value="1"/>
</dbReference>
<feature type="domain" description="GTP cyclohydrolase II" evidence="17">
    <location>
        <begin position="273"/>
        <end position="425"/>
    </location>
</feature>
<dbReference type="Pfam" id="PF00925">
    <property type="entry name" value="GTP_cyclohydro2"/>
    <property type="match status" value="1"/>
</dbReference>
<comment type="cofactor">
    <cofactor evidence="1">
        <name>Mn(2+)</name>
        <dbReference type="ChEBI" id="CHEBI:29035"/>
    </cofactor>
</comment>
<evidence type="ECO:0000313" key="18">
    <source>
        <dbReference type="EMBL" id="PRP73473.1"/>
    </source>
</evidence>
<comment type="caution">
    <text evidence="18">The sequence shown here is derived from an EMBL/GenBank/DDBJ whole genome shotgun (WGS) entry which is preliminary data.</text>
</comment>
<dbReference type="GO" id="GO:0046872">
    <property type="term" value="F:metal ion binding"/>
    <property type="evidence" value="ECO:0007669"/>
    <property type="project" value="UniProtKB-KW"/>
</dbReference>
<comment type="catalytic activity">
    <reaction evidence="16">
        <text>GTP + 4 H2O = 2,5-diamino-6-hydroxy-4-(5-phosphoribosylamino)-pyrimidine + formate + 2 phosphate + 3 H(+)</text>
        <dbReference type="Rhea" id="RHEA:23704"/>
        <dbReference type="ChEBI" id="CHEBI:15377"/>
        <dbReference type="ChEBI" id="CHEBI:15378"/>
        <dbReference type="ChEBI" id="CHEBI:15740"/>
        <dbReference type="ChEBI" id="CHEBI:37565"/>
        <dbReference type="ChEBI" id="CHEBI:43474"/>
        <dbReference type="ChEBI" id="CHEBI:58614"/>
        <dbReference type="EC" id="3.5.4.25"/>
    </reaction>
</comment>
<name>A0A2P6MP39_9EUKA</name>
<dbReference type="FunFam" id="3.90.870.10:FF:000001">
    <property type="entry name" value="Riboflavin biosynthesis protein RibBA"/>
    <property type="match status" value="1"/>
</dbReference>
<dbReference type="GO" id="GO:0003935">
    <property type="term" value="F:GTP cyclohydrolase II activity"/>
    <property type="evidence" value="ECO:0007669"/>
    <property type="project" value="UniProtKB-EC"/>
</dbReference>
<sequence>MPVEVRKTEIEDTRTIASAQQWTIQKIETNMALDITFSTIEEAIAAFARGEYVVVMDDEDRENEGDVVMAAEFATPERITFALRHTSGILCAPMIPEYAQRLELPPMVAKGNDPNGTAFTVTVDHVNTTTGVSSADRSTTFKALADSSALPTDFTRPGHIFPLVAKKGGILERRGHTEATVDLCILANLKPVGLLAEIMNDDGTMSRLSDCATFAKKYQLPLITVEQLVKYRREREEAGEREKEGKKMERGKKGEVKVKMVASCQLPISRNGRYLGKWTSQLFESSDGVVHTVLSKGDIDEENRKGKSILTRVHSECFTGNTLGSLRCDCGEQLDLSMYAVAENQCGIIIYVGGHEGRGIGLINKVKAYNLQDEEQLDTYEANHRLGFAKDLREYDSVKAVLDCLGVKKLNLMTNNKWKYQAFNGMIDKITPLVGQTTTHNSKYLEAKRKEHGSFAERETNSPAYVPKAFHQANEQPKII</sequence>
<evidence type="ECO:0000256" key="15">
    <source>
        <dbReference type="ARBA" id="ARBA00023239"/>
    </source>
</evidence>
<dbReference type="AlphaFoldDB" id="A0A2P6MP39"/>
<dbReference type="SUPFAM" id="SSF142695">
    <property type="entry name" value="RibA-like"/>
    <property type="match status" value="1"/>
</dbReference>
<evidence type="ECO:0000256" key="10">
    <source>
        <dbReference type="ARBA" id="ARBA00022801"/>
    </source>
</evidence>
<keyword evidence="11" id="KW-0862">Zinc</keyword>
<dbReference type="InterPro" id="IPR000926">
    <property type="entry name" value="RibA"/>
</dbReference>
<keyword evidence="7" id="KW-0686">Riboflavin biosynthesis</keyword>
<dbReference type="Gene3D" id="3.90.870.10">
    <property type="entry name" value="DHBP synthase"/>
    <property type="match status" value="1"/>
</dbReference>
<dbReference type="InterPro" id="IPR000422">
    <property type="entry name" value="DHBP_synthase_RibB"/>
</dbReference>
<evidence type="ECO:0000256" key="7">
    <source>
        <dbReference type="ARBA" id="ARBA00022619"/>
    </source>
</evidence>
<keyword evidence="10 18" id="KW-0378">Hydrolase</keyword>
<protein>
    <submittedName>
        <fullName evidence="18">GTP cyclohydrolase II/3,4-dihydroxy-2-butanone 4-phosphate synthase</fullName>
    </submittedName>
</protein>
<comment type="cofactor">
    <cofactor evidence="3">
        <name>Zn(2+)</name>
        <dbReference type="ChEBI" id="CHEBI:29105"/>
    </cofactor>
</comment>
<comment type="pathway">
    <text evidence="4">Cofactor biosynthesis; riboflavin biosynthesis; 5-amino-6-(D-ribitylamino)uracil from GTP: step 1/4.</text>
</comment>
<dbReference type="GO" id="GO:0008686">
    <property type="term" value="F:3,4-dihydroxy-2-butanone-4-phosphate synthase activity"/>
    <property type="evidence" value="ECO:0007669"/>
    <property type="project" value="InterPro"/>
</dbReference>